<feature type="region of interest" description="Disordered" evidence="3">
    <location>
        <begin position="213"/>
        <end position="255"/>
    </location>
</feature>
<evidence type="ECO:0000256" key="1">
    <source>
        <dbReference type="ARBA" id="ARBA00023125"/>
    </source>
</evidence>
<dbReference type="AlphaFoldDB" id="A0A2V3IGY2"/>
<dbReference type="PANTHER" id="PTHR10302">
    <property type="entry name" value="SINGLE-STRANDED DNA-BINDING PROTEIN"/>
    <property type="match status" value="1"/>
</dbReference>
<evidence type="ECO:0000256" key="2">
    <source>
        <dbReference type="PROSITE-ProRule" id="PRU00252"/>
    </source>
</evidence>
<dbReference type="Pfam" id="PF00436">
    <property type="entry name" value="SSB"/>
    <property type="match status" value="1"/>
</dbReference>
<dbReference type="HAMAP" id="MF_00984">
    <property type="entry name" value="SSB"/>
    <property type="match status" value="1"/>
</dbReference>
<dbReference type="EMBL" id="NBIV01000223">
    <property type="protein sequence ID" value="PXF41312.1"/>
    <property type="molecule type" value="Genomic_DNA"/>
</dbReference>
<feature type="compositionally biased region" description="Low complexity" evidence="3">
    <location>
        <begin position="216"/>
        <end position="226"/>
    </location>
</feature>
<dbReference type="InterPro" id="IPR000424">
    <property type="entry name" value="Primosome_PriB/ssb"/>
</dbReference>
<dbReference type="GO" id="GO:0003697">
    <property type="term" value="F:single-stranded DNA binding"/>
    <property type="evidence" value="ECO:0007669"/>
    <property type="project" value="InterPro"/>
</dbReference>
<reference evidence="4 5" key="1">
    <citation type="journal article" date="2018" name="Mol. Biol. Evol.">
        <title>Analysis of the draft genome of the red seaweed Gracilariopsis chorda provides insights into genome size evolution in Rhodophyta.</title>
        <authorList>
            <person name="Lee J."/>
            <person name="Yang E.C."/>
            <person name="Graf L."/>
            <person name="Yang J.H."/>
            <person name="Qiu H."/>
            <person name="Zel Zion U."/>
            <person name="Chan C.X."/>
            <person name="Stephens T.G."/>
            <person name="Weber A.P.M."/>
            <person name="Boo G.H."/>
            <person name="Boo S.M."/>
            <person name="Kim K.M."/>
            <person name="Shin Y."/>
            <person name="Jung M."/>
            <person name="Lee S.J."/>
            <person name="Yim H.S."/>
            <person name="Lee J.H."/>
            <person name="Bhattacharya D."/>
            <person name="Yoon H.S."/>
        </authorList>
    </citation>
    <scope>NUCLEOTIDE SEQUENCE [LARGE SCALE GENOMIC DNA]</scope>
    <source>
        <strain evidence="4 5">SKKU-2015</strain>
        <tissue evidence="4">Whole body</tissue>
    </source>
</reference>
<dbReference type="InterPro" id="IPR011344">
    <property type="entry name" value="ssDNA-bd"/>
</dbReference>
<dbReference type="STRING" id="448386.A0A2V3IGY2"/>
<organism evidence="4 5">
    <name type="scientific">Gracilariopsis chorda</name>
    <dbReference type="NCBI Taxonomy" id="448386"/>
    <lineage>
        <taxon>Eukaryota</taxon>
        <taxon>Rhodophyta</taxon>
        <taxon>Florideophyceae</taxon>
        <taxon>Rhodymeniophycidae</taxon>
        <taxon>Gracilariales</taxon>
        <taxon>Gracilariaceae</taxon>
        <taxon>Gracilariopsis</taxon>
    </lineage>
</organism>
<dbReference type="CDD" id="cd04496">
    <property type="entry name" value="SSB_OBF"/>
    <property type="match status" value="1"/>
</dbReference>
<protein>
    <submittedName>
        <fullName evidence="4">Single-stranded DNA-binding protein</fullName>
    </submittedName>
</protein>
<dbReference type="GO" id="GO:0006260">
    <property type="term" value="P:DNA replication"/>
    <property type="evidence" value="ECO:0007669"/>
    <property type="project" value="InterPro"/>
</dbReference>
<dbReference type="NCBIfam" id="TIGR00621">
    <property type="entry name" value="ssb"/>
    <property type="match status" value="1"/>
</dbReference>
<evidence type="ECO:0000256" key="3">
    <source>
        <dbReference type="SAM" id="MobiDB-lite"/>
    </source>
</evidence>
<dbReference type="SUPFAM" id="SSF50249">
    <property type="entry name" value="Nucleic acid-binding proteins"/>
    <property type="match status" value="1"/>
</dbReference>
<dbReference type="PROSITE" id="PS50935">
    <property type="entry name" value="SSB"/>
    <property type="match status" value="1"/>
</dbReference>
<comment type="caution">
    <text evidence="4">The sequence shown here is derived from an EMBL/GenBank/DDBJ whole genome shotgun (WGS) entry which is preliminary data.</text>
</comment>
<feature type="compositionally biased region" description="Polar residues" evidence="3">
    <location>
        <begin position="235"/>
        <end position="248"/>
    </location>
</feature>
<dbReference type="Gene3D" id="2.40.50.140">
    <property type="entry name" value="Nucleic acid-binding proteins"/>
    <property type="match status" value="1"/>
</dbReference>
<dbReference type="GO" id="GO:0009295">
    <property type="term" value="C:nucleoid"/>
    <property type="evidence" value="ECO:0007669"/>
    <property type="project" value="TreeGrafter"/>
</dbReference>
<dbReference type="OrthoDB" id="1078367at2759"/>
<sequence>MPHPEKWSRTFMSFSYAPPAFAFPPNGNLKPKWRSFTSPTCQRSFRGIQLHVQSSLRARQRLARSIRCENLGYEEEDAIEELEGSQWDLEIDEADIVEIEYDDSFPKLNHVCLVGRLGADPVFKVTRSGAELCTFSIAVAHEYDPTDTDDDKTSWLGVEIWGNLARLAAKARKGFRVGLSGSLGLNSWTGRDGVKREDPIVRASTFEILQSRSEPASGSYAESRYSSSKRDNDFPSKSASNSEINVTGNLRDLPF</sequence>
<gene>
    <name evidence="4" type="ORF">BWQ96_08987</name>
</gene>
<dbReference type="Proteomes" id="UP000247409">
    <property type="component" value="Unassembled WGS sequence"/>
</dbReference>
<evidence type="ECO:0000313" key="4">
    <source>
        <dbReference type="EMBL" id="PXF41312.1"/>
    </source>
</evidence>
<evidence type="ECO:0000313" key="5">
    <source>
        <dbReference type="Proteomes" id="UP000247409"/>
    </source>
</evidence>
<proteinExistence type="inferred from homology"/>
<accession>A0A2V3IGY2</accession>
<name>A0A2V3IGY2_9FLOR</name>
<dbReference type="PANTHER" id="PTHR10302:SF0">
    <property type="entry name" value="SINGLE-STRANDED DNA-BINDING PROTEIN, MITOCHONDRIAL"/>
    <property type="match status" value="1"/>
</dbReference>
<keyword evidence="5" id="KW-1185">Reference proteome</keyword>
<keyword evidence="1 2" id="KW-0238">DNA-binding</keyword>
<dbReference type="InterPro" id="IPR012340">
    <property type="entry name" value="NA-bd_OB-fold"/>
</dbReference>